<dbReference type="FunFam" id="1.10.10.10:FF:000001">
    <property type="entry name" value="LysR family transcriptional regulator"/>
    <property type="match status" value="1"/>
</dbReference>
<organism evidence="6 7">
    <name type="scientific">Roseovarius atlanticus</name>
    <dbReference type="NCBI Taxonomy" id="1641875"/>
    <lineage>
        <taxon>Bacteria</taxon>
        <taxon>Pseudomonadati</taxon>
        <taxon>Pseudomonadota</taxon>
        <taxon>Alphaproteobacteria</taxon>
        <taxon>Rhodobacterales</taxon>
        <taxon>Roseobacteraceae</taxon>
        <taxon>Roseovarius</taxon>
    </lineage>
</organism>
<dbReference type="GO" id="GO:0003700">
    <property type="term" value="F:DNA-binding transcription factor activity"/>
    <property type="evidence" value="ECO:0007669"/>
    <property type="project" value="InterPro"/>
</dbReference>
<dbReference type="STRING" id="1641875.XM53_17380"/>
<dbReference type="SUPFAM" id="SSF46785">
    <property type="entry name" value="Winged helix' DNA-binding domain"/>
    <property type="match status" value="1"/>
</dbReference>
<evidence type="ECO:0000256" key="3">
    <source>
        <dbReference type="ARBA" id="ARBA00023125"/>
    </source>
</evidence>
<keyword evidence="7" id="KW-1185">Reference proteome</keyword>
<dbReference type="SUPFAM" id="SSF53850">
    <property type="entry name" value="Periplasmic binding protein-like II"/>
    <property type="match status" value="1"/>
</dbReference>
<proteinExistence type="inferred from homology"/>
<dbReference type="Pfam" id="PF03466">
    <property type="entry name" value="LysR_substrate"/>
    <property type="match status" value="1"/>
</dbReference>
<evidence type="ECO:0000256" key="2">
    <source>
        <dbReference type="ARBA" id="ARBA00023015"/>
    </source>
</evidence>
<evidence type="ECO:0000313" key="7">
    <source>
        <dbReference type="Proteomes" id="UP000051295"/>
    </source>
</evidence>
<reference evidence="6 7" key="1">
    <citation type="submission" date="2015-04" db="EMBL/GenBank/DDBJ databases">
        <title>The draft genome sequence of Roseovarius sp.R12b.</title>
        <authorList>
            <person name="Li G."/>
            <person name="Lai Q."/>
            <person name="Shao Z."/>
            <person name="Yan P."/>
        </authorList>
    </citation>
    <scope>NUCLEOTIDE SEQUENCE [LARGE SCALE GENOMIC DNA]</scope>
    <source>
        <strain evidence="6 7">R12B</strain>
    </source>
</reference>
<evidence type="ECO:0000256" key="4">
    <source>
        <dbReference type="ARBA" id="ARBA00023163"/>
    </source>
</evidence>
<name>A0A0T5NRS9_9RHOB</name>
<keyword evidence="2" id="KW-0805">Transcription regulation</keyword>
<comment type="similarity">
    <text evidence="1">Belongs to the LysR transcriptional regulatory family.</text>
</comment>
<keyword evidence="3" id="KW-0238">DNA-binding</keyword>
<comment type="caution">
    <text evidence="6">The sequence shown here is derived from an EMBL/GenBank/DDBJ whole genome shotgun (WGS) entry which is preliminary data.</text>
</comment>
<accession>A0A0T5NRS9</accession>
<dbReference type="Proteomes" id="UP000051295">
    <property type="component" value="Unassembled WGS sequence"/>
</dbReference>
<dbReference type="PATRIC" id="fig|1641875.4.peg.1976"/>
<dbReference type="AlphaFoldDB" id="A0A0T5NRS9"/>
<dbReference type="OrthoDB" id="9815174at2"/>
<evidence type="ECO:0000313" key="6">
    <source>
        <dbReference type="EMBL" id="KRS11343.1"/>
    </source>
</evidence>
<dbReference type="RefSeq" id="WP_057795610.1">
    <property type="nucleotide sequence ID" value="NZ_LAXJ01000020.1"/>
</dbReference>
<feature type="domain" description="HTH lysR-type" evidence="5">
    <location>
        <begin position="1"/>
        <end position="57"/>
    </location>
</feature>
<dbReference type="InterPro" id="IPR000847">
    <property type="entry name" value="LysR_HTH_N"/>
</dbReference>
<dbReference type="InterPro" id="IPR005119">
    <property type="entry name" value="LysR_subst-bd"/>
</dbReference>
<dbReference type="Gene3D" id="1.10.10.10">
    <property type="entry name" value="Winged helix-like DNA-binding domain superfamily/Winged helix DNA-binding domain"/>
    <property type="match status" value="1"/>
</dbReference>
<evidence type="ECO:0000259" key="5">
    <source>
        <dbReference type="PROSITE" id="PS50931"/>
    </source>
</evidence>
<gene>
    <name evidence="6" type="ORF">XM53_17380</name>
</gene>
<dbReference type="CDD" id="cd05466">
    <property type="entry name" value="PBP2_LTTR_substrate"/>
    <property type="match status" value="1"/>
</dbReference>
<dbReference type="EMBL" id="LAXJ01000020">
    <property type="protein sequence ID" value="KRS11343.1"/>
    <property type="molecule type" value="Genomic_DNA"/>
</dbReference>
<dbReference type="InterPro" id="IPR050950">
    <property type="entry name" value="HTH-type_LysR_regulators"/>
</dbReference>
<dbReference type="PROSITE" id="PS50931">
    <property type="entry name" value="HTH_LYSR"/>
    <property type="match status" value="1"/>
</dbReference>
<dbReference type="GO" id="GO:0003677">
    <property type="term" value="F:DNA binding"/>
    <property type="evidence" value="ECO:0007669"/>
    <property type="project" value="UniProtKB-KW"/>
</dbReference>
<keyword evidence="4" id="KW-0804">Transcription</keyword>
<dbReference type="PANTHER" id="PTHR30419">
    <property type="entry name" value="HTH-TYPE TRANSCRIPTIONAL REGULATOR YBHD"/>
    <property type="match status" value="1"/>
</dbReference>
<sequence length="295" mass="32534">MIDKLEMFIAVAKEGHFGRAAAGLGITQPTLSNGIKTLEDQLGVQLIFRGSRFGGLTPEGQTALDWARKIVGDTRQLREEMRVKRDGLSGQLRIAVIPTALTVAARLCQRFNARHPKVHFTILSRTSIEIMSMLDNLEVDAGISYLDNEPMGRVITEPLYEERYMLVCTSDSPFANRQDVAWEELSGEKLCLLTPDMQNRRIINRNFSAANVSPKTCIESNSTIVLVANVESGGYLTVLPEELARFLVAGKPLTVVPLTGREPSHAVGLVAPFREPHTPVLDALLRTARKLSKAD</sequence>
<dbReference type="PANTHER" id="PTHR30419:SF31">
    <property type="entry name" value="BLR3139 PROTEIN"/>
    <property type="match status" value="1"/>
</dbReference>
<evidence type="ECO:0000256" key="1">
    <source>
        <dbReference type="ARBA" id="ARBA00009437"/>
    </source>
</evidence>
<dbReference type="InterPro" id="IPR036388">
    <property type="entry name" value="WH-like_DNA-bd_sf"/>
</dbReference>
<protein>
    <submittedName>
        <fullName evidence="6">LysR family transcriptional regulator</fullName>
    </submittedName>
</protein>
<dbReference type="InterPro" id="IPR036390">
    <property type="entry name" value="WH_DNA-bd_sf"/>
</dbReference>
<dbReference type="GO" id="GO:0005829">
    <property type="term" value="C:cytosol"/>
    <property type="evidence" value="ECO:0007669"/>
    <property type="project" value="TreeGrafter"/>
</dbReference>
<dbReference type="PRINTS" id="PR00039">
    <property type="entry name" value="HTHLYSR"/>
</dbReference>
<dbReference type="Gene3D" id="3.40.190.290">
    <property type="match status" value="1"/>
</dbReference>
<dbReference type="Pfam" id="PF00126">
    <property type="entry name" value="HTH_1"/>
    <property type="match status" value="1"/>
</dbReference>